<keyword evidence="1" id="KW-0472">Membrane</keyword>
<protein>
    <submittedName>
        <fullName evidence="2">Sodium:proton antiporter</fullName>
    </submittedName>
</protein>
<feature type="transmembrane region" description="Helical" evidence="1">
    <location>
        <begin position="142"/>
        <end position="161"/>
    </location>
</feature>
<feature type="transmembrane region" description="Helical" evidence="1">
    <location>
        <begin position="231"/>
        <end position="253"/>
    </location>
</feature>
<name>A0AA43RHS7_9ACTN</name>
<organism evidence="2 3">
    <name type="scientific">Phoenicibacter congonensis</name>
    <dbReference type="NCBI Taxonomy" id="1944646"/>
    <lineage>
        <taxon>Bacteria</taxon>
        <taxon>Bacillati</taxon>
        <taxon>Actinomycetota</taxon>
        <taxon>Coriobacteriia</taxon>
        <taxon>Eggerthellales</taxon>
        <taxon>Eggerthellaceae</taxon>
        <taxon>Phoenicibacter</taxon>
    </lineage>
</organism>
<reference evidence="2" key="1">
    <citation type="submission" date="2023-07" db="EMBL/GenBank/DDBJ databases">
        <title>Between Cages and Wild: Unraveling the Impact of Captivity on Animal Microbiomes and Antimicrobial Resistance.</title>
        <authorList>
            <person name="Schmartz G.P."/>
            <person name="Rehner J."/>
            <person name="Schuff M.J."/>
            <person name="Becker S.L."/>
            <person name="Kravczyk M."/>
            <person name="Gurevich A."/>
            <person name="Francke R."/>
            <person name="Mueller R."/>
            <person name="Keller V."/>
            <person name="Keller A."/>
        </authorList>
    </citation>
    <scope>NUCLEOTIDE SEQUENCE</scope>
    <source>
        <strain evidence="2">S12M_St_49</strain>
    </source>
</reference>
<dbReference type="EMBL" id="JAUMVS010000084">
    <property type="protein sequence ID" value="MDO4842062.1"/>
    <property type="molecule type" value="Genomic_DNA"/>
</dbReference>
<sequence length="323" mass="35454">KNKKHIIIFFIFLIANIGGCLTPLGDPPLFLGFLRGVPFFWTLQHIWPILLLNAVLLLTIFALIDRHFFKKEPKENLEELALMQDVEHKVPVKIEGLQNIIFLAMIILAVILNGTIPSMEMFQDANGETIGITLMGEVHLGIQYFVQIAIILIAAALSWKFTPKDLRMEKNEFDWGAIEEVAKLFIGIFITMIPALAILRVNGGNLGIDSPLKFFWATGALSGFLDNSPTYVVFLTTAGALGASGAGTVATTAGAVTQQILLAISAGAVFMGALTYIGNAPNFMVKNMAEKAHIDMPSFFGYMAWSFGILIPVFIVDTIIFFL</sequence>
<dbReference type="InterPro" id="IPR031566">
    <property type="entry name" value="CitMHS_2"/>
</dbReference>
<evidence type="ECO:0000256" key="1">
    <source>
        <dbReference type="SAM" id="Phobius"/>
    </source>
</evidence>
<evidence type="ECO:0000313" key="2">
    <source>
        <dbReference type="EMBL" id="MDO4842062.1"/>
    </source>
</evidence>
<feature type="transmembrane region" description="Helical" evidence="1">
    <location>
        <begin position="181"/>
        <end position="201"/>
    </location>
</feature>
<feature type="transmembrane region" description="Helical" evidence="1">
    <location>
        <begin position="97"/>
        <end position="116"/>
    </location>
</feature>
<feature type="transmembrane region" description="Helical" evidence="1">
    <location>
        <begin position="299"/>
        <end position="322"/>
    </location>
</feature>
<gene>
    <name evidence="2" type="ORF">Q3982_05240</name>
</gene>
<feature type="transmembrane region" description="Helical" evidence="1">
    <location>
        <begin position="45"/>
        <end position="64"/>
    </location>
</feature>
<evidence type="ECO:0000313" key="3">
    <source>
        <dbReference type="Proteomes" id="UP001168575"/>
    </source>
</evidence>
<keyword evidence="1" id="KW-0812">Transmembrane</keyword>
<feature type="non-terminal residue" evidence="2">
    <location>
        <position position="1"/>
    </location>
</feature>
<feature type="transmembrane region" description="Helical" evidence="1">
    <location>
        <begin position="260"/>
        <end position="279"/>
    </location>
</feature>
<proteinExistence type="predicted"/>
<accession>A0AA43RHS7</accession>
<dbReference type="AlphaFoldDB" id="A0AA43RHS7"/>
<keyword evidence="3" id="KW-1185">Reference proteome</keyword>
<dbReference type="Proteomes" id="UP001168575">
    <property type="component" value="Unassembled WGS sequence"/>
</dbReference>
<feature type="transmembrane region" description="Helical" evidence="1">
    <location>
        <begin position="7"/>
        <end position="25"/>
    </location>
</feature>
<comment type="caution">
    <text evidence="2">The sequence shown here is derived from an EMBL/GenBank/DDBJ whole genome shotgun (WGS) entry which is preliminary data.</text>
</comment>
<keyword evidence="1" id="KW-1133">Transmembrane helix</keyword>
<dbReference type="Pfam" id="PF16980">
    <property type="entry name" value="CitMHS_2"/>
    <property type="match status" value="1"/>
</dbReference>